<reference evidence="1 2" key="1">
    <citation type="submission" date="2014-04" db="EMBL/GenBank/DDBJ databases">
        <authorList>
            <consortium name="DOE Joint Genome Institute"/>
            <person name="Kuo A."/>
            <person name="Kohler A."/>
            <person name="Costa M.D."/>
            <person name="Nagy L.G."/>
            <person name="Floudas D."/>
            <person name="Copeland A."/>
            <person name="Barry K.W."/>
            <person name="Cichocki N."/>
            <person name="Veneault-Fourrey C."/>
            <person name="LaButti K."/>
            <person name="Lindquist E.A."/>
            <person name="Lipzen A."/>
            <person name="Lundell T."/>
            <person name="Morin E."/>
            <person name="Murat C."/>
            <person name="Sun H."/>
            <person name="Tunlid A."/>
            <person name="Henrissat B."/>
            <person name="Grigoriev I.V."/>
            <person name="Hibbett D.S."/>
            <person name="Martin F."/>
            <person name="Nordberg H.P."/>
            <person name="Cantor M.N."/>
            <person name="Hua S.X."/>
        </authorList>
    </citation>
    <scope>NUCLEOTIDE SEQUENCE [LARGE SCALE GENOMIC DNA]</scope>
    <source>
        <strain evidence="1 2">Marx 270</strain>
    </source>
</reference>
<reference evidence="2" key="2">
    <citation type="submission" date="2015-01" db="EMBL/GenBank/DDBJ databases">
        <title>Evolutionary Origins and Diversification of the Mycorrhizal Mutualists.</title>
        <authorList>
            <consortium name="DOE Joint Genome Institute"/>
            <consortium name="Mycorrhizal Genomics Consortium"/>
            <person name="Kohler A."/>
            <person name="Kuo A."/>
            <person name="Nagy L.G."/>
            <person name="Floudas D."/>
            <person name="Copeland A."/>
            <person name="Barry K.W."/>
            <person name="Cichocki N."/>
            <person name="Veneault-Fourrey C."/>
            <person name="LaButti K."/>
            <person name="Lindquist E.A."/>
            <person name="Lipzen A."/>
            <person name="Lundell T."/>
            <person name="Morin E."/>
            <person name="Murat C."/>
            <person name="Riley R."/>
            <person name="Ohm R."/>
            <person name="Sun H."/>
            <person name="Tunlid A."/>
            <person name="Henrissat B."/>
            <person name="Grigoriev I.V."/>
            <person name="Hibbett D.S."/>
            <person name="Martin F."/>
        </authorList>
    </citation>
    <scope>NUCLEOTIDE SEQUENCE [LARGE SCALE GENOMIC DNA]</scope>
    <source>
        <strain evidence="2">Marx 270</strain>
    </source>
</reference>
<accession>A0A0C3J6P6</accession>
<dbReference type="AlphaFoldDB" id="A0A0C3J6P6"/>
<dbReference type="Proteomes" id="UP000054217">
    <property type="component" value="Unassembled WGS sequence"/>
</dbReference>
<evidence type="ECO:0000313" key="1">
    <source>
        <dbReference type="EMBL" id="KIN93336.1"/>
    </source>
</evidence>
<feature type="non-terminal residue" evidence="1">
    <location>
        <position position="1"/>
    </location>
</feature>
<dbReference type="HOGENOM" id="CLU_1986915_0_0_1"/>
<dbReference type="OrthoDB" id="3259646at2759"/>
<protein>
    <submittedName>
        <fullName evidence="1">Uncharacterized protein</fullName>
    </submittedName>
</protein>
<name>A0A0C3J6P6_PISTI</name>
<organism evidence="1 2">
    <name type="scientific">Pisolithus tinctorius Marx 270</name>
    <dbReference type="NCBI Taxonomy" id="870435"/>
    <lineage>
        <taxon>Eukaryota</taxon>
        <taxon>Fungi</taxon>
        <taxon>Dikarya</taxon>
        <taxon>Basidiomycota</taxon>
        <taxon>Agaricomycotina</taxon>
        <taxon>Agaricomycetes</taxon>
        <taxon>Agaricomycetidae</taxon>
        <taxon>Boletales</taxon>
        <taxon>Sclerodermatineae</taxon>
        <taxon>Pisolithaceae</taxon>
        <taxon>Pisolithus</taxon>
    </lineage>
</organism>
<keyword evidence="2" id="KW-1185">Reference proteome</keyword>
<dbReference type="EMBL" id="KN832179">
    <property type="protein sequence ID" value="KIN93336.1"/>
    <property type="molecule type" value="Genomic_DNA"/>
</dbReference>
<evidence type="ECO:0000313" key="2">
    <source>
        <dbReference type="Proteomes" id="UP000054217"/>
    </source>
</evidence>
<gene>
    <name evidence="1" type="ORF">M404DRAFT_171405</name>
</gene>
<dbReference type="InParanoid" id="A0A0C3J6P6"/>
<proteinExistence type="predicted"/>
<sequence>RRTLDETTTLWQTILDLTLLGHPDHRSFLVKVAGHIYGRFRATGAKEDLDEVIAGALELPSPGNSERWSVPINLTYRLCEVHECQVGEFRGRSSLWWPLVGSVDDPNRRSCVIRKATAGLDEVITL</sequence>